<dbReference type="InterPro" id="IPR001452">
    <property type="entry name" value="SH3_domain"/>
</dbReference>
<evidence type="ECO:0000313" key="5">
    <source>
        <dbReference type="EMBL" id="TFK40217.1"/>
    </source>
</evidence>
<dbReference type="SUPFAM" id="SSF50044">
    <property type="entry name" value="SH3-domain"/>
    <property type="match status" value="1"/>
</dbReference>
<dbReference type="InterPro" id="IPR036028">
    <property type="entry name" value="SH3-like_dom_sf"/>
</dbReference>
<dbReference type="Proteomes" id="UP000308652">
    <property type="component" value="Unassembled WGS sequence"/>
</dbReference>
<dbReference type="InterPro" id="IPR050670">
    <property type="entry name" value="STAM"/>
</dbReference>
<dbReference type="PROSITE" id="PS50002">
    <property type="entry name" value="SH3"/>
    <property type="match status" value="1"/>
</dbReference>
<accession>A0A5C3M5N2</accession>
<name>A0A5C3M5N2_9AGAR</name>
<evidence type="ECO:0000259" key="4">
    <source>
        <dbReference type="PROSITE" id="PS50002"/>
    </source>
</evidence>
<dbReference type="EMBL" id="ML213597">
    <property type="protein sequence ID" value="TFK40217.1"/>
    <property type="molecule type" value="Genomic_DNA"/>
</dbReference>
<organism evidence="5 6">
    <name type="scientific">Crucibulum laeve</name>
    <dbReference type="NCBI Taxonomy" id="68775"/>
    <lineage>
        <taxon>Eukaryota</taxon>
        <taxon>Fungi</taxon>
        <taxon>Dikarya</taxon>
        <taxon>Basidiomycota</taxon>
        <taxon>Agaricomycotina</taxon>
        <taxon>Agaricomycetes</taxon>
        <taxon>Agaricomycetidae</taxon>
        <taxon>Agaricales</taxon>
        <taxon>Agaricineae</taxon>
        <taxon>Nidulariaceae</taxon>
        <taxon>Crucibulum</taxon>
    </lineage>
</organism>
<sequence length="270" mass="29122">MSDSSALIAYILSQTKQNVEFLLKQNKLPEEDGRLILSKLDAAALPAQAANLQLTPNKALDVKSTTQTDVVVRSAQPPPPSTLPQTAVLFQARAVWSYNELGQEPNDLSFREGEIVEVTAEINNDWWSGRCNGQEGLFPSNYVERLTTRAPPPPPRHLTNENMAPTPNPPPPFPVTPNYPSPYQHNRYSGPVPQQGPYPPYQSSFVQPPQPPYAVTQSAPPVPPSAEEQNAVKKHRFGGKLGNTLAHSAVGGVGFGAGSAVGSGIINSIF</sequence>
<dbReference type="OrthoDB" id="5983572at2759"/>
<dbReference type="PRINTS" id="PR00499">
    <property type="entry name" value="P67PHOX"/>
</dbReference>
<feature type="region of interest" description="Disordered" evidence="3">
    <location>
        <begin position="147"/>
        <end position="228"/>
    </location>
</feature>
<dbReference type="PANTHER" id="PTHR45929:SF7">
    <property type="entry name" value="LAS SEVENTEEN-BINDING PROTEIN 1"/>
    <property type="match status" value="1"/>
</dbReference>
<feature type="compositionally biased region" description="Low complexity" evidence="3">
    <location>
        <begin position="181"/>
        <end position="193"/>
    </location>
</feature>
<dbReference type="Gene3D" id="2.30.30.40">
    <property type="entry name" value="SH3 Domains"/>
    <property type="match status" value="1"/>
</dbReference>
<evidence type="ECO:0000256" key="1">
    <source>
        <dbReference type="ARBA" id="ARBA00022443"/>
    </source>
</evidence>
<dbReference type="PANTHER" id="PTHR45929">
    <property type="entry name" value="JAK PATHWAY SIGNAL TRANSDUCTION ADAPTOR MOLECULE"/>
    <property type="match status" value="1"/>
</dbReference>
<evidence type="ECO:0000256" key="2">
    <source>
        <dbReference type="PROSITE-ProRule" id="PRU00192"/>
    </source>
</evidence>
<keyword evidence="6" id="KW-1185">Reference proteome</keyword>
<feature type="compositionally biased region" description="Pro residues" evidence="3">
    <location>
        <begin position="166"/>
        <end position="180"/>
    </location>
</feature>
<keyword evidence="1 2" id="KW-0728">SH3 domain</keyword>
<dbReference type="PRINTS" id="PR00452">
    <property type="entry name" value="SH3DOMAIN"/>
</dbReference>
<dbReference type="CDD" id="cd00174">
    <property type="entry name" value="SH3"/>
    <property type="match status" value="1"/>
</dbReference>
<evidence type="ECO:0000313" key="6">
    <source>
        <dbReference type="Proteomes" id="UP000308652"/>
    </source>
</evidence>
<gene>
    <name evidence="5" type="ORF">BDQ12DRAFT_711621</name>
</gene>
<dbReference type="SMART" id="SM00326">
    <property type="entry name" value="SH3"/>
    <property type="match status" value="1"/>
</dbReference>
<protein>
    <submittedName>
        <fullName evidence="5">SH3 domain-containing protein</fullName>
    </submittedName>
</protein>
<reference evidence="5 6" key="1">
    <citation type="journal article" date="2019" name="Nat. Ecol. Evol.">
        <title>Megaphylogeny resolves global patterns of mushroom evolution.</title>
        <authorList>
            <person name="Varga T."/>
            <person name="Krizsan K."/>
            <person name="Foldi C."/>
            <person name="Dima B."/>
            <person name="Sanchez-Garcia M."/>
            <person name="Sanchez-Ramirez S."/>
            <person name="Szollosi G.J."/>
            <person name="Szarkandi J.G."/>
            <person name="Papp V."/>
            <person name="Albert L."/>
            <person name="Andreopoulos W."/>
            <person name="Angelini C."/>
            <person name="Antonin V."/>
            <person name="Barry K.W."/>
            <person name="Bougher N.L."/>
            <person name="Buchanan P."/>
            <person name="Buyck B."/>
            <person name="Bense V."/>
            <person name="Catcheside P."/>
            <person name="Chovatia M."/>
            <person name="Cooper J."/>
            <person name="Damon W."/>
            <person name="Desjardin D."/>
            <person name="Finy P."/>
            <person name="Geml J."/>
            <person name="Haridas S."/>
            <person name="Hughes K."/>
            <person name="Justo A."/>
            <person name="Karasinski D."/>
            <person name="Kautmanova I."/>
            <person name="Kiss B."/>
            <person name="Kocsube S."/>
            <person name="Kotiranta H."/>
            <person name="LaButti K.M."/>
            <person name="Lechner B.E."/>
            <person name="Liimatainen K."/>
            <person name="Lipzen A."/>
            <person name="Lukacs Z."/>
            <person name="Mihaltcheva S."/>
            <person name="Morgado L.N."/>
            <person name="Niskanen T."/>
            <person name="Noordeloos M.E."/>
            <person name="Ohm R.A."/>
            <person name="Ortiz-Santana B."/>
            <person name="Ovrebo C."/>
            <person name="Racz N."/>
            <person name="Riley R."/>
            <person name="Savchenko A."/>
            <person name="Shiryaev A."/>
            <person name="Soop K."/>
            <person name="Spirin V."/>
            <person name="Szebenyi C."/>
            <person name="Tomsovsky M."/>
            <person name="Tulloss R.E."/>
            <person name="Uehling J."/>
            <person name="Grigoriev I.V."/>
            <person name="Vagvolgyi C."/>
            <person name="Papp T."/>
            <person name="Martin F.M."/>
            <person name="Miettinen O."/>
            <person name="Hibbett D.S."/>
            <person name="Nagy L.G."/>
        </authorList>
    </citation>
    <scope>NUCLEOTIDE SEQUENCE [LARGE SCALE GENOMIC DNA]</scope>
    <source>
        <strain evidence="5 6">CBS 166.37</strain>
    </source>
</reference>
<feature type="domain" description="SH3" evidence="4">
    <location>
        <begin position="87"/>
        <end position="148"/>
    </location>
</feature>
<dbReference type="STRING" id="68775.A0A5C3M5N2"/>
<evidence type="ECO:0000256" key="3">
    <source>
        <dbReference type="SAM" id="MobiDB-lite"/>
    </source>
</evidence>
<dbReference type="Pfam" id="PF00018">
    <property type="entry name" value="SH3_1"/>
    <property type="match status" value="1"/>
</dbReference>
<proteinExistence type="predicted"/>
<dbReference type="AlphaFoldDB" id="A0A5C3M5N2"/>